<reference evidence="1" key="1">
    <citation type="submission" date="2014-09" db="EMBL/GenBank/DDBJ databases">
        <authorList>
            <person name="Magalhaes I.L.F."/>
            <person name="Oliveira U."/>
            <person name="Santos F.R."/>
            <person name="Vidigal T.H.D.A."/>
            <person name="Brescovit A.D."/>
            <person name="Santos A.J."/>
        </authorList>
    </citation>
    <scope>NUCLEOTIDE SEQUENCE</scope>
    <source>
        <tissue evidence="1">Shoot tissue taken approximately 20 cm above the soil surface</tissue>
    </source>
</reference>
<organism evidence="1">
    <name type="scientific">Arundo donax</name>
    <name type="common">Giant reed</name>
    <name type="synonym">Donax arundinaceus</name>
    <dbReference type="NCBI Taxonomy" id="35708"/>
    <lineage>
        <taxon>Eukaryota</taxon>
        <taxon>Viridiplantae</taxon>
        <taxon>Streptophyta</taxon>
        <taxon>Embryophyta</taxon>
        <taxon>Tracheophyta</taxon>
        <taxon>Spermatophyta</taxon>
        <taxon>Magnoliopsida</taxon>
        <taxon>Liliopsida</taxon>
        <taxon>Poales</taxon>
        <taxon>Poaceae</taxon>
        <taxon>PACMAD clade</taxon>
        <taxon>Arundinoideae</taxon>
        <taxon>Arundineae</taxon>
        <taxon>Arundo</taxon>
    </lineage>
</organism>
<dbReference type="AlphaFoldDB" id="A0A0A8YV84"/>
<evidence type="ECO:0000313" key="1">
    <source>
        <dbReference type="EMBL" id="JAD29328.1"/>
    </source>
</evidence>
<accession>A0A0A8YV84</accession>
<protein>
    <submittedName>
        <fullName evidence="1">Uncharacterized protein</fullName>
    </submittedName>
</protein>
<sequence length="46" mass="4996">MGAALSNNLKDCAQTHLGIQSTAPCHRKFAGRLILNFLSLLETVQL</sequence>
<dbReference type="EMBL" id="GBRH01268567">
    <property type="protein sequence ID" value="JAD29328.1"/>
    <property type="molecule type" value="Transcribed_RNA"/>
</dbReference>
<name>A0A0A8YV84_ARUDO</name>
<proteinExistence type="predicted"/>
<reference evidence="1" key="2">
    <citation type="journal article" date="2015" name="Data Brief">
        <title>Shoot transcriptome of the giant reed, Arundo donax.</title>
        <authorList>
            <person name="Barrero R.A."/>
            <person name="Guerrero F.D."/>
            <person name="Moolhuijzen P."/>
            <person name="Goolsby J.A."/>
            <person name="Tidwell J."/>
            <person name="Bellgard S.E."/>
            <person name="Bellgard M.I."/>
        </authorList>
    </citation>
    <scope>NUCLEOTIDE SEQUENCE</scope>
    <source>
        <tissue evidence="1">Shoot tissue taken approximately 20 cm above the soil surface</tissue>
    </source>
</reference>